<feature type="transmembrane region" description="Helical" evidence="7">
    <location>
        <begin position="158"/>
        <end position="176"/>
    </location>
</feature>
<dbReference type="PANTHER" id="PTHR23121:SF9">
    <property type="entry name" value="SODIUM-DEPENDENT GLUCOSE TRANSPORTER 1"/>
    <property type="match status" value="1"/>
</dbReference>
<reference evidence="9" key="1">
    <citation type="submission" date="2025-08" db="UniProtKB">
        <authorList>
            <consortium name="RefSeq"/>
        </authorList>
    </citation>
    <scope>IDENTIFICATION</scope>
</reference>
<evidence type="ECO:0000313" key="8">
    <source>
        <dbReference type="Proteomes" id="UP000189705"/>
    </source>
</evidence>
<keyword evidence="8" id="KW-1185">Reference proteome</keyword>
<evidence type="ECO:0000313" key="9">
    <source>
        <dbReference type="RefSeq" id="XP_025054637.1"/>
    </source>
</evidence>
<dbReference type="FunFam" id="1.20.1250.20:FF:000508">
    <property type="entry name" value="Sodium-dependent glucose transporter 1"/>
    <property type="match status" value="1"/>
</dbReference>
<evidence type="ECO:0000256" key="5">
    <source>
        <dbReference type="ARBA" id="ARBA00023136"/>
    </source>
</evidence>
<dbReference type="RefSeq" id="XP_025054637.1">
    <property type="nucleotide sequence ID" value="XM_025198852.1"/>
</dbReference>
<feature type="transmembrane region" description="Helical" evidence="7">
    <location>
        <begin position="215"/>
        <end position="233"/>
    </location>
</feature>
<comment type="subcellular location">
    <subcellularLocation>
        <location evidence="1">Membrane</location>
        <topology evidence="1">Multi-pass membrane protein</topology>
    </subcellularLocation>
</comment>
<accession>A0A3Q0G5B7</accession>
<organism evidence="8 9">
    <name type="scientific">Alligator sinensis</name>
    <name type="common">Chinese alligator</name>
    <dbReference type="NCBI Taxonomy" id="38654"/>
    <lineage>
        <taxon>Eukaryota</taxon>
        <taxon>Metazoa</taxon>
        <taxon>Chordata</taxon>
        <taxon>Craniata</taxon>
        <taxon>Vertebrata</taxon>
        <taxon>Euteleostomi</taxon>
        <taxon>Archelosauria</taxon>
        <taxon>Archosauria</taxon>
        <taxon>Crocodylia</taxon>
        <taxon>Alligatoridae</taxon>
        <taxon>Alligatorinae</taxon>
        <taxon>Alligator</taxon>
    </lineage>
</organism>
<keyword evidence="9" id="KW-0762">Sugar transport</keyword>
<comment type="similarity">
    <text evidence="2">Belongs to the major facilitator superfamily.</text>
</comment>
<keyword evidence="9" id="KW-0813">Transport</keyword>
<keyword evidence="4 7" id="KW-1133">Transmembrane helix</keyword>
<feature type="region of interest" description="Disordered" evidence="6">
    <location>
        <begin position="274"/>
        <end position="372"/>
    </location>
</feature>
<feature type="transmembrane region" description="Helical" evidence="7">
    <location>
        <begin position="89"/>
        <end position="113"/>
    </location>
</feature>
<gene>
    <name evidence="9" type="primary">MFSD4B</name>
</gene>
<name>A0A3Q0G5B7_ALLSI</name>
<dbReference type="SUPFAM" id="SSF103473">
    <property type="entry name" value="MFS general substrate transporter"/>
    <property type="match status" value="2"/>
</dbReference>
<dbReference type="InterPro" id="IPR036259">
    <property type="entry name" value="MFS_trans_sf"/>
</dbReference>
<protein>
    <submittedName>
        <fullName evidence="9">Sodium-dependent glucose transporter 1 isoform X3</fullName>
    </submittedName>
</protein>
<feature type="transmembrane region" description="Helical" evidence="7">
    <location>
        <begin position="60"/>
        <end position="77"/>
    </location>
</feature>
<evidence type="ECO:0000256" key="1">
    <source>
        <dbReference type="ARBA" id="ARBA00004141"/>
    </source>
</evidence>
<feature type="transmembrane region" description="Helical" evidence="7">
    <location>
        <begin position="245"/>
        <end position="265"/>
    </location>
</feature>
<dbReference type="AlphaFoldDB" id="A0A3Q0G5B7"/>
<keyword evidence="3 7" id="KW-0812">Transmembrane</keyword>
<dbReference type="Gene3D" id="1.20.1250.20">
    <property type="entry name" value="MFS general substrate transporter like domains"/>
    <property type="match status" value="2"/>
</dbReference>
<dbReference type="GeneID" id="102385750"/>
<evidence type="ECO:0000256" key="3">
    <source>
        <dbReference type="ARBA" id="ARBA00022692"/>
    </source>
</evidence>
<keyword evidence="5 7" id="KW-0472">Membrane</keyword>
<proteinExistence type="inferred from homology"/>
<evidence type="ECO:0000256" key="7">
    <source>
        <dbReference type="SAM" id="Phobius"/>
    </source>
</evidence>
<sequence length="372" mass="39593">MLTNVFQGMSIAVVGPTFQDLARNVNKNVSDIYYIFVGRSVGYLGGSVVGGILFDCMNPHLLLGLSMLGTAAGLYAIPWCKKALMLTGLMSVIGVSMGVLDTGAEVSYGSYIFTYAKVYADMKESEAAGLNSIFWGAFAACRGLAICFAACLYPGTMILLSVIGSTVSSLFLVLFATHPISLWAGSTVYGASMAATFPSGVSWIEQYTTIQGKSAAFFVVGAALGEMCIPAAVGFLQGKFDHLPVIMYAALGASVTTALLFPVMYKLATSSSESMLEDSGGSEDRKALLSSSGLDEDEEEEDAEEWNEADFEVIEMNDTMRNSVIETSRKIPESPAKISNQPPSNNILFNSPVLAGSSPGRKHCSTDREKND</sequence>
<dbReference type="Proteomes" id="UP000189705">
    <property type="component" value="Unplaced"/>
</dbReference>
<dbReference type="PANTHER" id="PTHR23121">
    <property type="entry name" value="SODIUM-DEPENDENT GLUCOSE TRANSPORTER 1"/>
    <property type="match status" value="1"/>
</dbReference>
<evidence type="ECO:0000256" key="4">
    <source>
        <dbReference type="ARBA" id="ARBA00022989"/>
    </source>
</evidence>
<feature type="transmembrane region" description="Helical" evidence="7">
    <location>
        <begin position="32"/>
        <end position="54"/>
    </location>
</feature>
<evidence type="ECO:0000256" key="2">
    <source>
        <dbReference type="ARBA" id="ARBA00008335"/>
    </source>
</evidence>
<feature type="compositionally biased region" description="Acidic residues" evidence="6">
    <location>
        <begin position="294"/>
        <end position="315"/>
    </location>
</feature>
<feature type="transmembrane region" description="Helical" evidence="7">
    <location>
        <begin position="182"/>
        <end position="203"/>
    </location>
</feature>
<feature type="compositionally biased region" description="Polar residues" evidence="6">
    <location>
        <begin position="337"/>
        <end position="349"/>
    </location>
</feature>
<dbReference type="GO" id="GO:0016020">
    <property type="term" value="C:membrane"/>
    <property type="evidence" value="ECO:0007669"/>
    <property type="project" value="UniProtKB-SubCell"/>
</dbReference>
<dbReference type="CTD" id="91749"/>
<evidence type="ECO:0000256" key="6">
    <source>
        <dbReference type="SAM" id="MobiDB-lite"/>
    </source>
</evidence>
<feature type="transmembrane region" description="Helical" evidence="7">
    <location>
        <begin position="133"/>
        <end position="153"/>
    </location>
</feature>